<evidence type="ECO:0000256" key="4">
    <source>
        <dbReference type="ARBA" id="ARBA00022572"/>
    </source>
</evidence>
<dbReference type="Pfam" id="PF00089">
    <property type="entry name" value="Trypsin"/>
    <property type="match status" value="1"/>
</dbReference>
<feature type="domain" description="EGF-like" evidence="18">
    <location>
        <begin position="190"/>
        <end position="228"/>
    </location>
</feature>
<dbReference type="GO" id="GO:0031638">
    <property type="term" value="P:zymogen activation"/>
    <property type="evidence" value="ECO:0007669"/>
    <property type="project" value="TreeGrafter"/>
</dbReference>
<dbReference type="CDD" id="cd00054">
    <property type="entry name" value="EGF_CA"/>
    <property type="match status" value="1"/>
</dbReference>
<evidence type="ECO:0000259" key="21">
    <source>
        <dbReference type="PROSITE" id="PS51091"/>
    </source>
</evidence>
<dbReference type="CDD" id="cd00190">
    <property type="entry name" value="Tryp_SPc"/>
    <property type="match status" value="1"/>
</dbReference>
<dbReference type="InterPro" id="IPR000083">
    <property type="entry name" value="Fibronectin_type1"/>
</dbReference>
<dbReference type="PROSITE" id="PS50026">
    <property type="entry name" value="EGF_3"/>
    <property type="match status" value="2"/>
</dbReference>
<dbReference type="SMART" id="SM00181">
    <property type="entry name" value="EGF"/>
    <property type="match status" value="2"/>
</dbReference>
<dbReference type="AlphaFoldDB" id="A0A8J6K5U4"/>
<evidence type="ECO:0000256" key="6">
    <source>
        <dbReference type="ARBA" id="ARBA00022729"/>
    </source>
</evidence>
<dbReference type="InterPro" id="IPR033116">
    <property type="entry name" value="TRYPSIN_SER"/>
</dbReference>
<evidence type="ECO:0000256" key="16">
    <source>
        <dbReference type="RuleBase" id="RU363034"/>
    </source>
</evidence>
<comment type="caution">
    <text evidence="13">Lacks conserved residue(s) required for the propagation of feature annotation.</text>
</comment>
<dbReference type="InterPro" id="IPR050127">
    <property type="entry name" value="Serine_Proteases_S1"/>
</dbReference>
<keyword evidence="8 16" id="KW-0378">Hydrolase</keyword>
<feature type="disulfide bond" evidence="13">
    <location>
        <begin position="136"/>
        <end position="145"/>
    </location>
</feature>
<dbReference type="PRINTS" id="PR00018">
    <property type="entry name" value="KRINGLE"/>
</dbReference>
<dbReference type="PROSITE" id="PS00021">
    <property type="entry name" value="KRINGLE_1"/>
    <property type="match status" value="1"/>
</dbReference>
<gene>
    <name evidence="23" type="ORF">GDO78_011689</name>
</gene>
<dbReference type="InterPro" id="IPR009003">
    <property type="entry name" value="Peptidase_S1_PA"/>
</dbReference>
<dbReference type="SUPFAM" id="SSF57440">
    <property type="entry name" value="Kringle-like"/>
    <property type="match status" value="2"/>
</dbReference>
<feature type="signal peptide" evidence="17">
    <location>
        <begin position="1"/>
        <end position="20"/>
    </location>
</feature>
<dbReference type="PRINTS" id="PR00722">
    <property type="entry name" value="CHYMOTRYPSIN"/>
</dbReference>
<evidence type="ECO:0000256" key="2">
    <source>
        <dbReference type="ARBA" id="ARBA00022525"/>
    </source>
</evidence>
<dbReference type="CDD" id="cd00061">
    <property type="entry name" value="FN1"/>
    <property type="match status" value="1"/>
</dbReference>
<evidence type="ECO:0000259" key="19">
    <source>
        <dbReference type="PROSITE" id="PS50070"/>
    </source>
</evidence>
<evidence type="ECO:0000256" key="17">
    <source>
        <dbReference type="SAM" id="SignalP"/>
    </source>
</evidence>
<organism evidence="23 24">
    <name type="scientific">Eleutherodactylus coqui</name>
    <name type="common">Puerto Rican coqui</name>
    <dbReference type="NCBI Taxonomy" id="57060"/>
    <lineage>
        <taxon>Eukaryota</taxon>
        <taxon>Metazoa</taxon>
        <taxon>Chordata</taxon>
        <taxon>Craniata</taxon>
        <taxon>Vertebrata</taxon>
        <taxon>Euteleostomi</taxon>
        <taxon>Amphibia</taxon>
        <taxon>Batrachia</taxon>
        <taxon>Anura</taxon>
        <taxon>Neobatrachia</taxon>
        <taxon>Hyloidea</taxon>
        <taxon>Eleutherodactylidae</taxon>
        <taxon>Eleutherodactylinae</taxon>
        <taxon>Eleutherodactylus</taxon>
        <taxon>Eleutherodactylus</taxon>
    </lineage>
</organism>
<keyword evidence="7" id="KW-0677">Repeat</keyword>
<feature type="domain" description="Peptidase S1" evidence="20">
    <location>
        <begin position="362"/>
        <end position="600"/>
    </location>
</feature>
<proteinExistence type="predicted"/>
<evidence type="ECO:0000256" key="13">
    <source>
        <dbReference type="PROSITE-ProRule" id="PRU00076"/>
    </source>
</evidence>
<dbReference type="InterPro" id="IPR001881">
    <property type="entry name" value="EGF-like_Ca-bd_dom"/>
</dbReference>
<dbReference type="SUPFAM" id="SSF57196">
    <property type="entry name" value="EGF/Laminin"/>
    <property type="match status" value="1"/>
</dbReference>
<feature type="domain" description="Fibronectin type-II" evidence="22">
    <location>
        <begin position="52"/>
        <end position="100"/>
    </location>
</feature>
<evidence type="ECO:0000256" key="5">
    <source>
        <dbReference type="ARBA" id="ARBA00022670"/>
    </source>
</evidence>
<keyword evidence="6 17" id="KW-0732">Signal</keyword>
<dbReference type="Pfam" id="PF00008">
    <property type="entry name" value="EGF"/>
    <property type="match status" value="1"/>
</dbReference>
<evidence type="ECO:0000259" key="22">
    <source>
        <dbReference type="PROSITE" id="PS51092"/>
    </source>
</evidence>
<keyword evidence="12" id="KW-0325">Glycoprotein</keyword>
<keyword evidence="5 16" id="KW-0645">Protease</keyword>
<feature type="chain" id="PRO_5035230868" description="Hepatocyte growth factor activator" evidence="17">
    <location>
        <begin position="21"/>
        <end position="606"/>
    </location>
</feature>
<feature type="domain" description="Kringle" evidence="19">
    <location>
        <begin position="238"/>
        <end position="317"/>
    </location>
</feature>
<dbReference type="SMART" id="SM00179">
    <property type="entry name" value="EGF_CA"/>
    <property type="match status" value="1"/>
</dbReference>
<evidence type="ECO:0000256" key="7">
    <source>
        <dbReference type="ARBA" id="ARBA00022737"/>
    </source>
</evidence>
<dbReference type="PANTHER" id="PTHR24264">
    <property type="entry name" value="TRYPSIN-RELATED"/>
    <property type="match status" value="1"/>
</dbReference>
<evidence type="ECO:0000259" key="20">
    <source>
        <dbReference type="PROSITE" id="PS50240"/>
    </source>
</evidence>
<dbReference type="PROSITE" id="PS50070">
    <property type="entry name" value="KRINGLE_2"/>
    <property type="match status" value="1"/>
</dbReference>
<keyword evidence="3 13" id="KW-0245">EGF-like domain</keyword>
<dbReference type="FunFam" id="2.40.20.10:FF:000016">
    <property type="entry name" value="Coagulation factor XII"/>
    <property type="match status" value="1"/>
</dbReference>
<evidence type="ECO:0000256" key="3">
    <source>
        <dbReference type="ARBA" id="ARBA00022536"/>
    </source>
</evidence>
<dbReference type="GO" id="GO:0007596">
    <property type="term" value="P:blood coagulation"/>
    <property type="evidence" value="ECO:0007669"/>
    <property type="project" value="TreeGrafter"/>
</dbReference>
<dbReference type="PROSITE" id="PS00135">
    <property type="entry name" value="TRYPSIN_SER"/>
    <property type="match status" value="1"/>
</dbReference>
<dbReference type="Pfam" id="PF00051">
    <property type="entry name" value="Kringle"/>
    <property type="match status" value="1"/>
</dbReference>
<dbReference type="SMART" id="SM00020">
    <property type="entry name" value="Tryp_SPc"/>
    <property type="match status" value="1"/>
</dbReference>
<dbReference type="PROSITE" id="PS50240">
    <property type="entry name" value="TRYPSIN_DOM"/>
    <property type="match status" value="1"/>
</dbReference>
<accession>A0A8J6K5U4</accession>
<dbReference type="PROSITE" id="PS00134">
    <property type="entry name" value="TRYPSIN_HIS"/>
    <property type="match status" value="1"/>
</dbReference>
<dbReference type="InterPro" id="IPR018056">
    <property type="entry name" value="Kringle_CS"/>
</dbReference>
<dbReference type="Pfam" id="PF00040">
    <property type="entry name" value="fn2"/>
    <property type="match status" value="1"/>
</dbReference>
<dbReference type="Proteomes" id="UP000770717">
    <property type="component" value="Unassembled WGS sequence"/>
</dbReference>
<evidence type="ECO:0008006" key="25">
    <source>
        <dbReference type="Google" id="ProtNLM"/>
    </source>
</evidence>
<dbReference type="PROSITE" id="PS51091">
    <property type="entry name" value="FN1_2"/>
    <property type="match status" value="1"/>
</dbReference>
<dbReference type="EMBL" id="WNTK01000007">
    <property type="protein sequence ID" value="KAG9479780.1"/>
    <property type="molecule type" value="Genomic_DNA"/>
</dbReference>
<dbReference type="InterPro" id="IPR001314">
    <property type="entry name" value="Peptidase_S1A"/>
</dbReference>
<evidence type="ECO:0000256" key="10">
    <source>
        <dbReference type="ARBA" id="ARBA00023145"/>
    </source>
</evidence>
<evidence type="ECO:0000256" key="15">
    <source>
        <dbReference type="PROSITE-ProRule" id="PRU00479"/>
    </source>
</evidence>
<dbReference type="Gene3D" id="2.10.10.10">
    <property type="entry name" value="Fibronectin, type II, collagen-binding"/>
    <property type="match status" value="1"/>
</dbReference>
<dbReference type="SMART" id="SM00058">
    <property type="entry name" value="FN1"/>
    <property type="match status" value="1"/>
</dbReference>
<keyword evidence="10" id="KW-0865">Zymogen</keyword>
<dbReference type="InterPro" id="IPR013806">
    <property type="entry name" value="Kringle-like"/>
</dbReference>
<evidence type="ECO:0000256" key="11">
    <source>
        <dbReference type="ARBA" id="ARBA00023157"/>
    </source>
</evidence>
<comment type="subcellular location">
    <subcellularLocation>
        <location evidence="1">Secreted</location>
    </subcellularLocation>
</comment>
<evidence type="ECO:0000256" key="1">
    <source>
        <dbReference type="ARBA" id="ARBA00004613"/>
    </source>
</evidence>
<dbReference type="InterPro" id="IPR000001">
    <property type="entry name" value="Kringle"/>
</dbReference>
<dbReference type="InterPro" id="IPR036943">
    <property type="entry name" value="FN_type2_sf"/>
</dbReference>
<dbReference type="Pfam" id="PF00039">
    <property type="entry name" value="fn1"/>
    <property type="match status" value="1"/>
</dbReference>
<evidence type="ECO:0000256" key="12">
    <source>
        <dbReference type="ARBA" id="ARBA00023180"/>
    </source>
</evidence>
<dbReference type="SMART" id="SM00130">
    <property type="entry name" value="KR"/>
    <property type="match status" value="1"/>
</dbReference>
<keyword evidence="2" id="KW-0964">Secreted</keyword>
<comment type="caution">
    <text evidence="23">The sequence shown here is derived from an EMBL/GenBank/DDBJ whole genome shotgun (WGS) entry which is preliminary data.</text>
</comment>
<name>A0A8J6K5U4_ELECQ</name>
<dbReference type="Gene3D" id="2.10.25.10">
    <property type="entry name" value="Laminin"/>
    <property type="match status" value="2"/>
</dbReference>
<dbReference type="InterPro" id="IPR043504">
    <property type="entry name" value="Peptidase_S1_PA_chymotrypsin"/>
</dbReference>
<keyword evidence="9 16" id="KW-0720">Serine protease</keyword>
<evidence type="ECO:0000256" key="8">
    <source>
        <dbReference type="ARBA" id="ARBA00022801"/>
    </source>
</evidence>
<dbReference type="Gene3D" id="2.40.10.10">
    <property type="entry name" value="Trypsin-like serine proteases"/>
    <property type="match status" value="2"/>
</dbReference>
<dbReference type="SUPFAM" id="SSF50494">
    <property type="entry name" value="Trypsin-like serine proteases"/>
    <property type="match status" value="1"/>
</dbReference>
<dbReference type="OrthoDB" id="9925451at2759"/>
<evidence type="ECO:0000313" key="24">
    <source>
        <dbReference type="Proteomes" id="UP000770717"/>
    </source>
</evidence>
<dbReference type="GO" id="GO:0004252">
    <property type="term" value="F:serine-type endopeptidase activity"/>
    <property type="evidence" value="ECO:0007669"/>
    <property type="project" value="InterPro"/>
</dbReference>
<dbReference type="GO" id="GO:0005791">
    <property type="term" value="C:rough endoplasmic reticulum"/>
    <property type="evidence" value="ECO:0007669"/>
    <property type="project" value="TreeGrafter"/>
</dbReference>
<dbReference type="PANTHER" id="PTHR24264:SF43">
    <property type="entry name" value="HEPATOCYTE GROWTH FACTOR ACTIVATOR"/>
    <property type="match status" value="1"/>
</dbReference>
<evidence type="ECO:0000313" key="23">
    <source>
        <dbReference type="EMBL" id="KAG9479780.1"/>
    </source>
</evidence>
<evidence type="ECO:0000259" key="18">
    <source>
        <dbReference type="PROSITE" id="PS50026"/>
    </source>
</evidence>
<reference evidence="23" key="1">
    <citation type="thesis" date="2020" institute="ProQuest LLC" country="789 East Eisenhower Parkway, Ann Arbor, MI, USA">
        <title>Comparative Genomics and Chromosome Evolution.</title>
        <authorList>
            <person name="Mudd A.B."/>
        </authorList>
    </citation>
    <scope>NUCLEOTIDE SEQUENCE</scope>
    <source>
        <strain evidence="23">HN-11 Male</strain>
        <tissue evidence="23">Kidney and liver</tissue>
    </source>
</reference>
<feature type="disulfide bond" evidence="15">
    <location>
        <begin position="71"/>
        <end position="98"/>
    </location>
</feature>
<dbReference type="FunFam" id="2.10.25.10:FF:000255">
    <property type="entry name" value="Sushi, nidogen and EGF-like domains 1"/>
    <property type="match status" value="1"/>
</dbReference>
<dbReference type="InterPro" id="IPR000742">
    <property type="entry name" value="EGF"/>
</dbReference>
<keyword evidence="4 14" id="KW-0420">Kringle</keyword>
<feature type="disulfide bond" evidence="13">
    <location>
        <begin position="218"/>
        <end position="227"/>
    </location>
</feature>
<dbReference type="PROSITE" id="PS51092">
    <property type="entry name" value="FN2_2"/>
    <property type="match status" value="1"/>
</dbReference>
<dbReference type="InterPro" id="IPR018114">
    <property type="entry name" value="TRYPSIN_HIS"/>
</dbReference>
<dbReference type="Gene3D" id="2.40.20.10">
    <property type="entry name" value="Plasminogen Kringle 4"/>
    <property type="match status" value="1"/>
</dbReference>
<feature type="disulfide bond" evidence="13">
    <location>
        <begin position="199"/>
        <end position="216"/>
    </location>
</feature>
<dbReference type="InterPro" id="IPR000562">
    <property type="entry name" value="FN_type2_dom"/>
</dbReference>
<feature type="domain" description="Fibronectin type-I" evidence="21">
    <location>
        <begin position="148"/>
        <end position="188"/>
    </location>
</feature>
<feature type="domain" description="EGF-like" evidence="18">
    <location>
        <begin position="108"/>
        <end position="146"/>
    </location>
</feature>
<keyword evidence="24" id="KW-1185">Reference proteome</keyword>
<feature type="disulfide bond" evidence="13">
    <location>
        <begin position="117"/>
        <end position="134"/>
    </location>
</feature>
<dbReference type="FunFam" id="2.40.10.10:FF:000061">
    <property type="entry name" value="Hepatocyte growth factor activator"/>
    <property type="match status" value="1"/>
</dbReference>
<protein>
    <recommendedName>
        <fullName evidence="25">Hepatocyte growth factor activator</fullName>
    </recommendedName>
</protein>
<dbReference type="GO" id="GO:0005615">
    <property type="term" value="C:extracellular space"/>
    <property type="evidence" value="ECO:0007669"/>
    <property type="project" value="TreeGrafter"/>
</dbReference>
<evidence type="ECO:0000256" key="9">
    <source>
        <dbReference type="ARBA" id="ARBA00022825"/>
    </source>
</evidence>
<dbReference type="GO" id="GO:0005509">
    <property type="term" value="F:calcium ion binding"/>
    <property type="evidence" value="ECO:0007669"/>
    <property type="project" value="InterPro"/>
</dbReference>
<evidence type="ECO:0000256" key="14">
    <source>
        <dbReference type="PROSITE-ProRule" id="PRU00121"/>
    </source>
</evidence>
<keyword evidence="11 15" id="KW-1015">Disulfide bond</keyword>
<dbReference type="InterPro" id="IPR001254">
    <property type="entry name" value="Trypsin_dom"/>
</dbReference>
<dbReference type="InterPro" id="IPR038178">
    <property type="entry name" value="Kringle_sf"/>
</dbReference>
<feature type="disulfide bond" evidence="15">
    <location>
        <begin position="57"/>
        <end position="83"/>
    </location>
</feature>
<dbReference type="PROSITE" id="PS00022">
    <property type="entry name" value="EGF_1"/>
    <property type="match status" value="2"/>
</dbReference>
<sequence>MDERKVILLVFLLYSSPMYGQMCLEKMLPFLTQSHPSCIDEAVSTFFSAVTEDGKQCQIPFLRGGHLRFSCLPWQNSKSKKWCATTLNYDRDAERGSCVIDVIREIVFRDYCAENPCQNGGTCTNVPFFNTYHCMCPVEFYGHDCENAKCFDEAHYVHYDDGASWTRIHQGEVEQCTCKDGKIECHTGERFTACTVNPCLNNGACRLMIATGNPVCSCRGKFVGKYCNIDPKQRCYNHGNATVYRGVEKKSRSGHSCLRWDSDLLYQEINIGTQEGYVLKGLGSHSYCRSPDNDAAPWCYVMKQNHVSWEDCAVSVCADKSRRIVNANEDPVTVPEDAVLFAVSRPKCGKKHEKRVIARGRILGGLSALPGSHPWLAAIYIGNGFCAGSLIMSCWVVSAAHCFAESPKISSIRVVLGQQLFNQTTDVTQTFEIDRYIFHPEYSVFKPNEHDIVLIKLKRINNHCAKRTQFVQPICLPQDGITFEEGYRCDLSGWGRMKEDDNKYATVLQEAIVPIASYNKCSSPEVYGADLSENMFCAGYFDCDIDACQGDSGGPLACQKDKISYLYGIISWGEGCGRLNKPGVYTKVSNYVEWINNRIMPKKNDK</sequence>
<dbReference type="PROSITE" id="PS01253">
    <property type="entry name" value="FN1_1"/>
    <property type="match status" value="1"/>
</dbReference>
<dbReference type="SMART" id="SM00059">
    <property type="entry name" value="FN2"/>
    <property type="match status" value="1"/>
</dbReference>